<accession>A0A1Y2FKJ9</accession>
<proteinExistence type="predicted"/>
<dbReference type="OMA" id="FGWPEEY"/>
<keyword evidence="2" id="KW-0288">FMN</keyword>
<sequence>MSLKQFFPWLKIPIMSAPMANLAGFDLARSVSEAGAFGFIAGGYNHAALQSNLIKAAEHKASLKGQQKEEFHVGVGILTFTMKDGPDQFVKILKSDAKILDSGVLACVWLYGGEHDTWLKALKPLLSPLGIKLLVQIHTVKEAQAVVDAGADLIVAQGTDAGGHCGASNASIISLVPELCAHFASQDGQSTRIPVLAAGGISHGRQMLAALTLGAQGVVVGTRLMPADETEFPKAGKDVVLTAKDGGASTILTRVYDEMRGTTDWPAQYTGRAIANVTASEHAEGQDPKVIREAYATAVKEGDFSRLVCWGGTGVGMVKQSGPAKEIISALVTEYNEALGVMPPVI</sequence>
<dbReference type="OrthoDB" id="2349068at2759"/>
<dbReference type="InterPro" id="IPR004136">
    <property type="entry name" value="NMO"/>
</dbReference>
<evidence type="ECO:0000256" key="3">
    <source>
        <dbReference type="ARBA" id="ARBA00023002"/>
    </source>
</evidence>
<dbReference type="STRING" id="56484.A0A1Y2FKJ9"/>
<dbReference type="PANTHER" id="PTHR32332">
    <property type="entry name" value="2-NITROPROPANE DIOXYGENASE"/>
    <property type="match status" value="1"/>
</dbReference>
<dbReference type="GeneID" id="63783443"/>
<keyword evidence="5" id="KW-1185">Reference proteome</keyword>
<gene>
    <name evidence="4" type="ORF">BCR37DRAFT_284988</name>
</gene>
<dbReference type="EMBL" id="MCFI01000007">
    <property type="protein sequence ID" value="ORY83884.1"/>
    <property type="molecule type" value="Genomic_DNA"/>
</dbReference>
<dbReference type="Pfam" id="PF03060">
    <property type="entry name" value="NMO"/>
    <property type="match status" value="1"/>
</dbReference>
<dbReference type="GO" id="GO:0018580">
    <property type="term" value="F:nitronate monooxygenase activity"/>
    <property type="evidence" value="ECO:0007669"/>
    <property type="project" value="InterPro"/>
</dbReference>
<dbReference type="CDD" id="cd04730">
    <property type="entry name" value="NPD_like"/>
    <property type="match status" value="1"/>
</dbReference>
<dbReference type="Proteomes" id="UP000193685">
    <property type="component" value="Unassembled WGS sequence"/>
</dbReference>
<organism evidence="4 5">
    <name type="scientific">Protomyces lactucae-debilis</name>
    <dbReference type="NCBI Taxonomy" id="2754530"/>
    <lineage>
        <taxon>Eukaryota</taxon>
        <taxon>Fungi</taxon>
        <taxon>Dikarya</taxon>
        <taxon>Ascomycota</taxon>
        <taxon>Taphrinomycotina</taxon>
        <taxon>Taphrinomycetes</taxon>
        <taxon>Taphrinales</taxon>
        <taxon>Protomycetaceae</taxon>
        <taxon>Protomyces</taxon>
    </lineage>
</organism>
<evidence type="ECO:0000313" key="5">
    <source>
        <dbReference type="Proteomes" id="UP000193685"/>
    </source>
</evidence>
<dbReference type="AlphaFoldDB" id="A0A1Y2FKJ9"/>
<protein>
    <submittedName>
        <fullName evidence="4">Uncharacterized protein</fullName>
    </submittedName>
</protein>
<name>A0A1Y2FKJ9_PROLT</name>
<keyword evidence="3" id="KW-0560">Oxidoreductase</keyword>
<keyword evidence="1" id="KW-0285">Flavoprotein</keyword>
<evidence type="ECO:0000313" key="4">
    <source>
        <dbReference type="EMBL" id="ORY83884.1"/>
    </source>
</evidence>
<comment type="caution">
    <text evidence="4">The sequence shown here is derived from an EMBL/GenBank/DDBJ whole genome shotgun (WGS) entry which is preliminary data.</text>
</comment>
<dbReference type="Gene3D" id="3.20.20.70">
    <property type="entry name" value="Aldolase class I"/>
    <property type="match status" value="1"/>
</dbReference>
<evidence type="ECO:0000256" key="2">
    <source>
        <dbReference type="ARBA" id="ARBA00022643"/>
    </source>
</evidence>
<dbReference type="PANTHER" id="PTHR32332:SF31">
    <property type="entry name" value="2-NITROPROPANE DIOXYGENASE FAMILY, PUTATIVE (AFU_ORTHOLOGUE AFUA_2G09850)-RELATED"/>
    <property type="match status" value="1"/>
</dbReference>
<reference evidence="4 5" key="1">
    <citation type="submission" date="2016-07" db="EMBL/GenBank/DDBJ databases">
        <title>Pervasive Adenine N6-methylation of Active Genes in Fungi.</title>
        <authorList>
            <consortium name="DOE Joint Genome Institute"/>
            <person name="Mondo S.J."/>
            <person name="Dannebaum R.O."/>
            <person name="Kuo R.C."/>
            <person name="Labutti K."/>
            <person name="Haridas S."/>
            <person name="Kuo A."/>
            <person name="Salamov A."/>
            <person name="Ahrendt S.R."/>
            <person name="Lipzen A."/>
            <person name="Sullivan W."/>
            <person name="Andreopoulos W.B."/>
            <person name="Clum A."/>
            <person name="Lindquist E."/>
            <person name="Daum C."/>
            <person name="Ramamoorthy G.K."/>
            <person name="Gryganskyi A."/>
            <person name="Culley D."/>
            <person name="Magnuson J.K."/>
            <person name="James T.Y."/>
            <person name="O'Malley M.A."/>
            <person name="Stajich J.E."/>
            <person name="Spatafora J.W."/>
            <person name="Visel A."/>
            <person name="Grigoriev I.V."/>
        </authorList>
    </citation>
    <scope>NUCLEOTIDE SEQUENCE [LARGE SCALE GENOMIC DNA]</scope>
    <source>
        <strain evidence="4 5">12-1054</strain>
    </source>
</reference>
<dbReference type="SUPFAM" id="SSF51412">
    <property type="entry name" value="Inosine monophosphate dehydrogenase (IMPDH)"/>
    <property type="match status" value="1"/>
</dbReference>
<dbReference type="RefSeq" id="XP_040726179.1">
    <property type="nucleotide sequence ID" value="XM_040866844.1"/>
</dbReference>
<dbReference type="InterPro" id="IPR013785">
    <property type="entry name" value="Aldolase_TIM"/>
</dbReference>
<evidence type="ECO:0000256" key="1">
    <source>
        <dbReference type="ARBA" id="ARBA00022630"/>
    </source>
</evidence>